<name>A0A0Q1DE69_CLOBU</name>
<dbReference type="InterPro" id="IPR009229">
    <property type="entry name" value="AgrD"/>
</dbReference>
<protein>
    <submittedName>
        <fullName evidence="1">Lipoprotein</fullName>
    </submittedName>
</protein>
<evidence type="ECO:0000313" key="1">
    <source>
        <dbReference type="EMBL" id="GEQ23529.1"/>
    </source>
</evidence>
<proteinExistence type="predicted"/>
<dbReference type="NCBIfam" id="TIGR04223">
    <property type="entry name" value="quorum_AgrD"/>
    <property type="match status" value="1"/>
</dbReference>
<dbReference type="Proteomes" id="UP000321089">
    <property type="component" value="Unassembled WGS sequence"/>
</dbReference>
<accession>A0A0Q1DE69</accession>
<reference evidence="1 2" key="1">
    <citation type="submission" date="2019-07" db="EMBL/GenBank/DDBJ databases">
        <title>Whole genome shotgun sequence of Clostridium butyricum NBRC 3858.</title>
        <authorList>
            <person name="Hosoyama A."/>
            <person name="Uohara A."/>
            <person name="Ohji S."/>
            <person name="Ichikawa N."/>
        </authorList>
    </citation>
    <scope>NUCLEOTIDE SEQUENCE [LARGE SCALE GENOMIC DNA]</scope>
    <source>
        <strain evidence="1 2">NBRC 3858</strain>
    </source>
</reference>
<gene>
    <name evidence="1" type="ORF">CBU02nite_40350</name>
</gene>
<organism evidence="1 2">
    <name type="scientific">Clostridium butyricum</name>
    <dbReference type="NCBI Taxonomy" id="1492"/>
    <lineage>
        <taxon>Bacteria</taxon>
        <taxon>Bacillati</taxon>
        <taxon>Bacillota</taxon>
        <taxon>Clostridia</taxon>
        <taxon>Eubacteriales</taxon>
        <taxon>Clostridiaceae</taxon>
        <taxon>Clostridium</taxon>
    </lineage>
</organism>
<dbReference type="EMBL" id="BKBC01000141">
    <property type="protein sequence ID" value="GEQ23529.1"/>
    <property type="molecule type" value="Genomic_DNA"/>
</dbReference>
<comment type="caution">
    <text evidence="1">The sequence shown here is derived from an EMBL/GenBank/DDBJ whole genome shotgun (WGS) entry which is preliminary data.</text>
</comment>
<dbReference type="AlphaFoldDB" id="A0A0Q1DE69"/>
<dbReference type="RefSeq" id="WP_002579392.1">
    <property type="nucleotide sequence ID" value="NZ_BKBC01000141.1"/>
</dbReference>
<sequence>MKNKVLMLVATFATVIASIVATSACIWSHYQPEEPKCLRDE</sequence>
<keyword evidence="1" id="KW-0449">Lipoprotein</keyword>
<evidence type="ECO:0000313" key="2">
    <source>
        <dbReference type="Proteomes" id="UP000321089"/>
    </source>
</evidence>
<dbReference type="PROSITE" id="PS51257">
    <property type="entry name" value="PROKAR_LIPOPROTEIN"/>
    <property type="match status" value="1"/>
</dbReference>